<dbReference type="GO" id="GO:0016020">
    <property type="term" value="C:membrane"/>
    <property type="evidence" value="ECO:0007669"/>
    <property type="project" value="TreeGrafter"/>
</dbReference>
<evidence type="ECO:0000313" key="6">
    <source>
        <dbReference type="EMBL" id="CAD8437838.1"/>
    </source>
</evidence>
<dbReference type="Gene3D" id="3.40.50.12780">
    <property type="entry name" value="N-terminal domain of ligase-like"/>
    <property type="match status" value="1"/>
</dbReference>
<keyword evidence="2" id="KW-0276">Fatty acid metabolism</keyword>
<accession>A0A6T6SWM4</accession>
<gene>
    <name evidence="4" type="ORF">LAMO00422_LOCUS4637</name>
    <name evidence="5" type="ORF">LAMO00422_LOCUS4638</name>
    <name evidence="6" type="ORF">LAMO00422_LOCUS4639</name>
</gene>
<dbReference type="GO" id="GO:0005783">
    <property type="term" value="C:endoplasmic reticulum"/>
    <property type="evidence" value="ECO:0007669"/>
    <property type="project" value="TreeGrafter"/>
</dbReference>
<dbReference type="InterPro" id="IPR042099">
    <property type="entry name" value="ANL_N_sf"/>
</dbReference>
<protein>
    <submittedName>
        <fullName evidence="5">Uncharacterized protein</fullName>
    </submittedName>
</protein>
<keyword evidence="1" id="KW-0436">Ligase</keyword>
<evidence type="ECO:0000313" key="5">
    <source>
        <dbReference type="EMBL" id="CAD8437836.1"/>
    </source>
</evidence>
<name>A0A6T6SWM4_9EUKA</name>
<organism evidence="5">
    <name type="scientific">Amorphochlora amoebiformis</name>
    <dbReference type="NCBI Taxonomy" id="1561963"/>
    <lineage>
        <taxon>Eukaryota</taxon>
        <taxon>Sar</taxon>
        <taxon>Rhizaria</taxon>
        <taxon>Cercozoa</taxon>
        <taxon>Chlorarachniophyceae</taxon>
        <taxon>Amorphochlora</taxon>
    </lineage>
</organism>
<dbReference type="EMBL" id="HBEM01006665">
    <property type="protein sequence ID" value="CAD8437836.1"/>
    <property type="molecule type" value="Transcribed_RNA"/>
</dbReference>
<dbReference type="PANTHER" id="PTHR43272:SF32">
    <property type="entry name" value="AMP-DEPENDENT SYNTHETASE_LIGASE DOMAIN-CONTAINING PROTEIN"/>
    <property type="match status" value="1"/>
</dbReference>
<proteinExistence type="predicted"/>
<keyword evidence="3" id="KW-0443">Lipid metabolism</keyword>
<evidence type="ECO:0000256" key="1">
    <source>
        <dbReference type="ARBA" id="ARBA00022598"/>
    </source>
</evidence>
<evidence type="ECO:0000256" key="2">
    <source>
        <dbReference type="ARBA" id="ARBA00022832"/>
    </source>
</evidence>
<reference evidence="5" key="1">
    <citation type="submission" date="2021-01" db="EMBL/GenBank/DDBJ databases">
        <authorList>
            <person name="Corre E."/>
            <person name="Pelletier E."/>
            <person name="Niang G."/>
            <person name="Scheremetjew M."/>
            <person name="Finn R."/>
            <person name="Kale V."/>
            <person name="Holt S."/>
            <person name="Cochrane G."/>
            <person name="Meng A."/>
            <person name="Brown T."/>
            <person name="Cohen L."/>
        </authorList>
    </citation>
    <scope>NUCLEOTIDE SEQUENCE</scope>
    <source>
        <strain evidence="5">CCMP2058</strain>
    </source>
</reference>
<dbReference type="PANTHER" id="PTHR43272">
    <property type="entry name" value="LONG-CHAIN-FATTY-ACID--COA LIGASE"/>
    <property type="match status" value="1"/>
</dbReference>
<dbReference type="GO" id="GO:0004467">
    <property type="term" value="F:long-chain fatty acid-CoA ligase activity"/>
    <property type="evidence" value="ECO:0007669"/>
    <property type="project" value="TreeGrafter"/>
</dbReference>
<evidence type="ECO:0000313" key="4">
    <source>
        <dbReference type="EMBL" id="CAD8437833.1"/>
    </source>
</evidence>
<dbReference type="EMBL" id="HBEM01006666">
    <property type="protein sequence ID" value="CAD8437838.1"/>
    <property type="molecule type" value="Transcribed_RNA"/>
</dbReference>
<dbReference type="SUPFAM" id="SSF56801">
    <property type="entry name" value="Acetyl-CoA synthetase-like"/>
    <property type="match status" value="1"/>
</dbReference>
<dbReference type="Pfam" id="PF23562">
    <property type="entry name" value="AMP-binding_C_3"/>
    <property type="match status" value="1"/>
</dbReference>
<evidence type="ECO:0000256" key="3">
    <source>
        <dbReference type="ARBA" id="ARBA00023098"/>
    </source>
</evidence>
<sequence length="186" mass="20434">MKTIDHNGWLHSGDLGFVDSEGYLKITGRIKELIITAGGENVAPVLIENQIKACIGIVSNAVVIGDNRKYLSCVLTLKCDMDEQGNPLDTLAPEALAFAKAQDSKATTVSEAMRCAKIRDAIQKGMHMVNLESTSRAQNIRKWIIVPKDFSLNGGELTPTMKLKRRVVNQKYAAEIETMYPVKSAL</sequence>
<dbReference type="AlphaFoldDB" id="A0A6T6SWM4"/>
<dbReference type="EMBL" id="HBEM01006663">
    <property type="protein sequence ID" value="CAD8437833.1"/>
    <property type="molecule type" value="Transcribed_RNA"/>
</dbReference>